<evidence type="ECO:0000313" key="8">
    <source>
        <dbReference type="Proteomes" id="UP000605568"/>
    </source>
</evidence>
<dbReference type="InterPro" id="IPR007848">
    <property type="entry name" value="Small_mtfrase_dom"/>
</dbReference>
<feature type="domain" description="Methyltransferase small" evidence="6">
    <location>
        <begin position="72"/>
        <end position="159"/>
    </location>
</feature>
<keyword evidence="4" id="KW-0949">S-adenosyl-L-methionine</keyword>
<dbReference type="NCBIfam" id="TIGR03704">
    <property type="entry name" value="PrmC_rel_meth"/>
    <property type="match status" value="1"/>
</dbReference>
<dbReference type="RefSeq" id="WP_191300513.1">
    <property type="nucleotide sequence ID" value="NZ_BNAR01000006.1"/>
</dbReference>
<evidence type="ECO:0000313" key="7">
    <source>
        <dbReference type="EMBL" id="GHH44752.1"/>
    </source>
</evidence>
<dbReference type="SUPFAM" id="SSF53335">
    <property type="entry name" value="S-adenosyl-L-methionine-dependent methyltransferases"/>
    <property type="match status" value="1"/>
</dbReference>
<evidence type="ECO:0000256" key="5">
    <source>
        <dbReference type="ARBA" id="ARBA00048391"/>
    </source>
</evidence>
<dbReference type="InterPro" id="IPR004556">
    <property type="entry name" value="HemK-like"/>
</dbReference>
<dbReference type="InterPro" id="IPR022446">
    <property type="entry name" value="MeTrfrase_put"/>
</dbReference>
<evidence type="ECO:0000256" key="2">
    <source>
        <dbReference type="ARBA" id="ARBA00022603"/>
    </source>
</evidence>
<dbReference type="NCBIfam" id="TIGR00536">
    <property type="entry name" value="hemK_fam"/>
    <property type="match status" value="1"/>
</dbReference>
<dbReference type="Proteomes" id="UP000605568">
    <property type="component" value="Unassembled WGS sequence"/>
</dbReference>
<dbReference type="PANTHER" id="PTHR18895">
    <property type="entry name" value="HEMK METHYLTRANSFERASE"/>
    <property type="match status" value="1"/>
</dbReference>
<keyword evidence="2 7" id="KW-0489">Methyltransferase</keyword>
<sequence length="243" mass="25787">MSIVERLRAAGCVFAEEEAALLQETATGPQHLEDLVGQRIDGLPLEHVVGWAMFCGHRIVVTKGVFVPRHRTELLVDLATNLKPEIAVDLCCGSGAVGAVLRHRLPSATVYAADIDPAAVACARQNLTNVFEGDLFDALPADLRGRIDVVVANVPYVPTDDIAFMPIEARDHEARVALDGGADGLEVLRRVAAQAVTWLRPGGHLLSETSERQAPAALAAFTAAGLTTKLVTSEDTTAVVGSR</sequence>
<evidence type="ECO:0000256" key="3">
    <source>
        <dbReference type="ARBA" id="ARBA00022679"/>
    </source>
</evidence>
<dbReference type="GO" id="GO:0008168">
    <property type="term" value="F:methyltransferase activity"/>
    <property type="evidence" value="ECO:0007669"/>
    <property type="project" value="UniProtKB-KW"/>
</dbReference>
<dbReference type="CDD" id="cd02440">
    <property type="entry name" value="AdoMet_MTases"/>
    <property type="match status" value="1"/>
</dbReference>
<keyword evidence="3" id="KW-0808">Transferase</keyword>
<keyword evidence="8" id="KW-1185">Reference proteome</keyword>
<dbReference type="Pfam" id="PF05175">
    <property type="entry name" value="MTS"/>
    <property type="match status" value="1"/>
</dbReference>
<name>A0ABQ3MN38_9PSEU</name>
<dbReference type="PANTHER" id="PTHR18895:SF74">
    <property type="entry name" value="MTRF1L RELEASE FACTOR GLUTAMINE METHYLTRANSFERASE"/>
    <property type="match status" value="1"/>
</dbReference>
<dbReference type="InterPro" id="IPR029063">
    <property type="entry name" value="SAM-dependent_MTases_sf"/>
</dbReference>
<evidence type="ECO:0000259" key="6">
    <source>
        <dbReference type="Pfam" id="PF05175"/>
    </source>
</evidence>
<proteinExistence type="predicted"/>
<comment type="caution">
    <text evidence="7">The sequence shown here is derived from an EMBL/GenBank/DDBJ whole genome shotgun (WGS) entry which is preliminary data.</text>
</comment>
<protein>
    <recommendedName>
        <fullName evidence="1">peptide chain release factor N(5)-glutamine methyltransferase</fullName>
        <ecNumber evidence="1">2.1.1.297</ecNumber>
    </recommendedName>
</protein>
<dbReference type="Gene3D" id="3.40.50.150">
    <property type="entry name" value="Vaccinia Virus protein VP39"/>
    <property type="match status" value="1"/>
</dbReference>
<reference evidence="8" key="1">
    <citation type="journal article" date="2019" name="Int. J. Syst. Evol. Microbiol.">
        <title>The Global Catalogue of Microorganisms (GCM) 10K type strain sequencing project: providing services to taxonomists for standard genome sequencing and annotation.</title>
        <authorList>
            <consortium name="The Broad Institute Genomics Platform"/>
            <consortium name="The Broad Institute Genome Sequencing Center for Infectious Disease"/>
            <person name="Wu L."/>
            <person name="Ma J."/>
        </authorList>
    </citation>
    <scope>NUCLEOTIDE SEQUENCE [LARGE SCALE GENOMIC DNA]</scope>
    <source>
        <strain evidence="8">CGMCC 4.7367</strain>
    </source>
</reference>
<evidence type="ECO:0000256" key="1">
    <source>
        <dbReference type="ARBA" id="ARBA00012771"/>
    </source>
</evidence>
<evidence type="ECO:0000256" key="4">
    <source>
        <dbReference type="ARBA" id="ARBA00022691"/>
    </source>
</evidence>
<accession>A0ABQ3MN38</accession>
<dbReference type="EMBL" id="BNAR01000006">
    <property type="protein sequence ID" value="GHH44752.1"/>
    <property type="molecule type" value="Genomic_DNA"/>
</dbReference>
<organism evidence="7 8">
    <name type="scientific">Lentzea cavernae</name>
    <dbReference type="NCBI Taxonomy" id="2020703"/>
    <lineage>
        <taxon>Bacteria</taxon>
        <taxon>Bacillati</taxon>
        <taxon>Actinomycetota</taxon>
        <taxon>Actinomycetes</taxon>
        <taxon>Pseudonocardiales</taxon>
        <taxon>Pseudonocardiaceae</taxon>
        <taxon>Lentzea</taxon>
    </lineage>
</organism>
<dbReference type="GO" id="GO:0032259">
    <property type="term" value="P:methylation"/>
    <property type="evidence" value="ECO:0007669"/>
    <property type="project" value="UniProtKB-KW"/>
</dbReference>
<dbReference type="EC" id="2.1.1.297" evidence="1"/>
<comment type="catalytic activity">
    <reaction evidence="5">
        <text>L-glutaminyl-[peptide chain release factor] + S-adenosyl-L-methionine = N(5)-methyl-L-glutaminyl-[peptide chain release factor] + S-adenosyl-L-homocysteine + H(+)</text>
        <dbReference type="Rhea" id="RHEA:42896"/>
        <dbReference type="Rhea" id="RHEA-COMP:10271"/>
        <dbReference type="Rhea" id="RHEA-COMP:10272"/>
        <dbReference type="ChEBI" id="CHEBI:15378"/>
        <dbReference type="ChEBI" id="CHEBI:30011"/>
        <dbReference type="ChEBI" id="CHEBI:57856"/>
        <dbReference type="ChEBI" id="CHEBI:59789"/>
        <dbReference type="ChEBI" id="CHEBI:61891"/>
        <dbReference type="EC" id="2.1.1.297"/>
    </reaction>
</comment>
<gene>
    <name evidence="7" type="ORF">GCM10017774_44830</name>
</gene>
<dbReference type="InterPro" id="IPR050320">
    <property type="entry name" value="N5-glutamine_MTase"/>
</dbReference>